<dbReference type="RefSeq" id="WP_129384910.1">
    <property type="nucleotide sequence ID" value="NZ_CP035494.1"/>
</dbReference>
<dbReference type="PROSITE" id="PS50850">
    <property type="entry name" value="MFS"/>
    <property type="match status" value="1"/>
</dbReference>
<dbReference type="InterPro" id="IPR036259">
    <property type="entry name" value="MFS_trans_sf"/>
</dbReference>
<evidence type="ECO:0000256" key="4">
    <source>
        <dbReference type="ARBA" id="ARBA00023136"/>
    </source>
</evidence>
<feature type="transmembrane region" description="Helical" evidence="6">
    <location>
        <begin position="165"/>
        <end position="186"/>
    </location>
</feature>
<reference evidence="8 9" key="1">
    <citation type="submission" date="2019-01" db="EMBL/GenBank/DDBJ databases">
        <title>Genome sequencing of strain DFW100M-13.</title>
        <authorList>
            <person name="Heo J."/>
            <person name="Kim S.-J."/>
            <person name="Kim J.-S."/>
            <person name="Hong S.-B."/>
            <person name="Kwon S.-W."/>
        </authorList>
    </citation>
    <scope>NUCLEOTIDE SEQUENCE [LARGE SCALE GENOMIC DNA]</scope>
    <source>
        <strain evidence="8 9">DFW100M-13</strain>
    </source>
</reference>
<feature type="transmembrane region" description="Helical" evidence="6">
    <location>
        <begin position="389"/>
        <end position="408"/>
    </location>
</feature>
<dbReference type="OrthoDB" id="9781469at2"/>
<keyword evidence="4 6" id="KW-0472">Membrane</keyword>
<dbReference type="PANTHER" id="PTHR42718">
    <property type="entry name" value="MAJOR FACILITATOR SUPERFAMILY MULTIDRUG TRANSPORTER MFSC"/>
    <property type="match status" value="1"/>
</dbReference>
<evidence type="ECO:0000256" key="2">
    <source>
        <dbReference type="ARBA" id="ARBA00022692"/>
    </source>
</evidence>
<protein>
    <submittedName>
        <fullName evidence="8">MFS transporter</fullName>
    </submittedName>
</protein>
<feature type="transmembrane region" description="Helical" evidence="6">
    <location>
        <begin position="429"/>
        <end position="447"/>
    </location>
</feature>
<evidence type="ECO:0000256" key="5">
    <source>
        <dbReference type="SAM" id="MobiDB-lite"/>
    </source>
</evidence>
<feature type="transmembrane region" description="Helical" evidence="6">
    <location>
        <begin position="225"/>
        <end position="245"/>
    </location>
</feature>
<dbReference type="InterPro" id="IPR020846">
    <property type="entry name" value="MFS_dom"/>
</dbReference>
<feature type="transmembrane region" description="Helical" evidence="6">
    <location>
        <begin position="129"/>
        <end position="153"/>
    </location>
</feature>
<dbReference type="AlphaFoldDB" id="A0A4P6EC61"/>
<organism evidence="8 9">
    <name type="scientific">Microbacterium protaetiae</name>
    <dbReference type="NCBI Taxonomy" id="2509458"/>
    <lineage>
        <taxon>Bacteria</taxon>
        <taxon>Bacillati</taxon>
        <taxon>Actinomycetota</taxon>
        <taxon>Actinomycetes</taxon>
        <taxon>Micrococcales</taxon>
        <taxon>Microbacteriaceae</taxon>
        <taxon>Microbacterium</taxon>
    </lineage>
</organism>
<accession>A0A4P6EC61</accession>
<feature type="transmembrane region" description="Helical" evidence="6">
    <location>
        <begin position="251"/>
        <end position="274"/>
    </location>
</feature>
<dbReference type="GO" id="GO:0005886">
    <property type="term" value="C:plasma membrane"/>
    <property type="evidence" value="ECO:0007669"/>
    <property type="project" value="UniProtKB-SubCell"/>
</dbReference>
<dbReference type="PANTHER" id="PTHR42718:SF49">
    <property type="entry name" value="EXPORT PROTEIN"/>
    <property type="match status" value="1"/>
</dbReference>
<dbReference type="Gene3D" id="1.20.1250.20">
    <property type="entry name" value="MFS general substrate transporter like domains"/>
    <property type="match status" value="2"/>
</dbReference>
<sequence length="490" mass="47803">MGETTTSPPATAGATSTPERQRSGSATIAFAWIAMLVSYLPFSAVNGGLGLIGADAQASTADLQWVTDAFTVALVAAVLAGGRLGDRFGRRRTTLLGLVLTSACSAIGLIAGVLATAPTGPASAAIPLLWLAQAVGGVGAGLVMSATLPLIVVTASTPAARDRAVGVWAAANVIGLGGGPFITGAATAVAGWPALFVPTGILALATIAFGLVAARESRSASHSPLHLGGLVTGVAGTVLLVFGAIRAGSHGWVDAGALVSLAGAVLLLAAFVAIELRSRQPIIDPRLFRSGAFSAAGLCAAVALFAMVGLVFVVSVSLAHSGVHPSGIALQIGCLFAGNVAASIAAGPLLARVPASALLIGGLLIAAAGSAALLTLAEVTSVFGLSGRLIVIGIGCGFTVATAAALAVRAVPPEQSGMAGVANNTLRQIGGALGAAVIGAVFTVTPGDAPATGDPALTALHTTALLLVAVILITSAISAVLMATTRKSTT</sequence>
<evidence type="ECO:0000313" key="9">
    <source>
        <dbReference type="Proteomes" id="UP000293995"/>
    </source>
</evidence>
<evidence type="ECO:0000256" key="3">
    <source>
        <dbReference type="ARBA" id="ARBA00022989"/>
    </source>
</evidence>
<comment type="subcellular location">
    <subcellularLocation>
        <location evidence="1">Cell membrane</location>
        <topology evidence="1">Multi-pass membrane protein</topology>
    </subcellularLocation>
</comment>
<keyword evidence="3 6" id="KW-1133">Transmembrane helix</keyword>
<keyword evidence="9" id="KW-1185">Reference proteome</keyword>
<evidence type="ECO:0000313" key="8">
    <source>
        <dbReference type="EMBL" id="QAY58579.1"/>
    </source>
</evidence>
<feature type="transmembrane region" description="Helical" evidence="6">
    <location>
        <begin position="295"/>
        <end position="316"/>
    </location>
</feature>
<dbReference type="SUPFAM" id="SSF103473">
    <property type="entry name" value="MFS general substrate transporter"/>
    <property type="match status" value="1"/>
</dbReference>
<feature type="compositionally biased region" description="Low complexity" evidence="5">
    <location>
        <begin position="1"/>
        <end position="18"/>
    </location>
</feature>
<keyword evidence="2 6" id="KW-0812">Transmembrane</keyword>
<dbReference type="GO" id="GO:0022857">
    <property type="term" value="F:transmembrane transporter activity"/>
    <property type="evidence" value="ECO:0007669"/>
    <property type="project" value="InterPro"/>
</dbReference>
<feature type="domain" description="Major facilitator superfamily (MFS) profile" evidence="7">
    <location>
        <begin position="27"/>
        <end position="487"/>
    </location>
</feature>
<evidence type="ECO:0000256" key="1">
    <source>
        <dbReference type="ARBA" id="ARBA00004651"/>
    </source>
</evidence>
<feature type="transmembrane region" description="Helical" evidence="6">
    <location>
        <begin position="65"/>
        <end position="82"/>
    </location>
</feature>
<feature type="transmembrane region" description="Helical" evidence="6">
    <location>
        <begin position="459"/>
        <end position="483"/>
    </location>
</feature>
<dbReference type="Proteomes" id="UP000293995">
    <property type="component" value="Chromosome"/>
</dbReference>
<feature type="transmembrane region" description="Helical" evidence="6">
    <location>
        <begin position="94"/>
        <end position="117"/>
    </location>
</feature>
<feature type="transmembrane region" description="Helical" evidence="6">
    <location>
        <begin position="192"/>
        <end position="213"/>
    </location>
</feature>
<feature type="transmembrane region" description="Helical" evidence="6">
    <location>
        <begin position="26"/>
        <end position="45"/>
    </location>
</feature>
<evidence type="ECO:0000256" key="6">
    <source>
        <dbReference type="SAM" id="Phobius"/>
    </source>
</evidence>
<dbReference type="Pfam" id="PF07690">
    <property type="entry name" value="MFS_1"/>
    <property type="match status" value="1"/>
</dbReference>
<feature type="transmembrane region" description="Helical" evidence="6">
    <location>
        <begin position="357"/>
        <end position="377"/>
    </location>
</feature>
<evidence type="ECO:0000259" key="7">
    <source>
        <dbReference type="PROSITE" id="PS50850"/>
    </source>
</evidence>
<feature type="transmembrane region" description="Helical" evidence="6">
    <location>
        <begin position="328"/>
        <end position="350"/>
    </location>
</feature>
<name>A0A4P6EC61_9MICO</name>
<proteinExistence type="predicted"/>
<dbReference type="EMBL" id="CP035494">
    <property type="protein sequence ID" value="QAY58579.1"/>
    <property type="molecule type" value="Genomic_DNA"/>
</dbReference>
<dbReference type="KEGG" id="mprt:ET475_00205"/>
<dbReference type="InterPro" id="IPR011701">
    <property type="entry name" value="MFS"/>
</dbReference>
<gene>
    <name evidence="8" type="ORF">ET475_00205</name>
</gene>
<feature type="region of interest" description="Disordered" evidence="5">
    <location>
        <begin position="1"/>
        <end position="20"/>
    </location>
</feature>